<dbReference type="Pfam" id="PF07664">
    <property type="entry name" value="FeoB_C"/>
    <property type="match status" value="1"/>
</dbReference>
<feature type="domain" description="FeoB-type G" evidence="14">
    <location>
        <begin position="6"/>
        <end position="173"/>
    </location>
</feature>
<evidence type="ECO:0000256" key="3">
    <source>
        <dbReference type="ARBA" id="ARBA00022475"/>
    </source>
</evidence>
<keyword evidence="9" id="KW-0406">Ion transport</keyword>
<dbReference type="InterPro" id="IPR030389">
    <property type="entry name" value="G_FEOB_dom"/>
</dbReference>
<evidence type="ECO:0000256" key="7">
    <source>
        <dbReference type="ARBA" id="ARBA00022989"/>
    </source>
</evidence>
<keyword evidence="5 13" id="KW-0812">Transmembrane</keyword>
<organism evidence="15 16">
    <name type="scientific">Flavobacterium macrobrachii</name>
    <dbReference type="NCBI Taxonomy" id="591204"/>
    <lineage>
        <taxon>Bacteria</taxon>
        <taxon>Pseudomonadati</taxon>
        <taxon>Bacteroidota</taxon>
        <taxon>Flavobacteriia</taxon>
        <taxon>Flavobacteriales</taxon>
        <taxon>Flavobacteriaceae</taxon>
        <taxon>Flavobacterium</taxon>
    </lineage>
</organism>
<evidence type="ECO:0000256" key="13">
    <source>
        <dbReference type="RuleBase" id="RU362098"/>
    </source>
</evidence>
<dbReference type="PANTHER" id="PTHR43185:SF1">
    <property type="entry name" value="FE(2+) TRANSPORTER FEOB"/>
    <property type="match status" value="1"/>
</dbReference>
<feature type="transmembrane region" description="Helical" evidence="13">
    <location>
        <begin position="389"/>
        <end position="416"/>
    </location>
</feature>
<dbReference type="InterPro" id="IPR027417">
    <property type="entry name" value="P-loop_NTPase"/>
</dbReference>
<evidence type="ECO:0000256" key="8">
    <source>
        <dbReference type="ARBA" id="ARBA00023004"/>
    </source>
</evidence>
<evidence type="ECO:0000256" key="5">
    <source>
        <dbReference type="ARBA" id="ARBA00022692"/>
    </source>
</evidence>
<evidence type="ECO:0000256" key="9">
    <source>
        <dbReference type="ARBA" id="ARBA00023065"/>
    </source>
</evidence>
<feature type="transmembrane region" description="Helical" evidence="13">
    <location>
        <begin position="616"/>
        <end position="641"/>
    </location>
</feature>
<keyword evidence="11 13" id="KW-0472">Membrane</keyword>
<keyword evidence="2 13" id="KW-0813">Transport</keyword>
<feature type="transmembrane region" description="Helical" evidence="13">
    <location>
        <begin position="653"/>
        <end position="674"/>
    </location>
</feature>
<dbReference type="Proteomes" id="UP000759529">
    <property type="component" value="Unassembled WGS sequence"/>
</dbReference>
<dbReference type="InterPro" id="IPR011642">
    <property type="entry name" value="Gate_dom"/>
</dbReference>
<dbReference type="SUPFAM" id="SSF52540">
    <property type="entry name" value="P-loop containing nucleoside triphosphate hydrolases"/>
    <property type="match status" value="1"/>
</dbReference>
<accession>A0ABS2CYN6</accession>
<name>A0ABS2CYN6_9FLAO</name>
<keyword evidence="4 13" id="KW-0410">Iron transport</keyword>
<proteinExistence type="inferred from homology"/>
<dbReference type="Pfam" id="PF02421">
    <property type="entry name" value="FeoB_N"/>
    <property type="match status" value="1"/>
</dbReference>
<evidence type="ECO:0000256" key="4">
    <source>
        <dbReference type="ARBA" id="ARBA00022496"/>
    </source>
</evidence>
<dbReference type="InterPro" id="IPR006073">
    <property type="entry name" value="GTP-bd"/>
</dbReference>
<evidence type="ECO:0000256" key="2">
    <source>
        <dbReference type="ARBA" id="ARBA00022448"/>
    </source>
</evidence>
<evidence type="ECO:0000256" key="6">
    <source>
        <dbReference type="ARBA" id="ARBA00022741"/>
    </source>
</evidence>
<dbReference type="InterPro" id="IPR011640">
    <property type="entry name" value="Fe2_transport_prot_B_C"/>
</dbReference>
<comment type="caution">
    <text evidence="15">The sequence shown here is derived from an EMBL/GenBank/DDBJ whole genome shotgun (WGS) entry which is preliminary data.</text>
</comment>
<evidence type="ECO:0000259" key="14">
    <source>
        <dbReference type="PROSITE" id="PS51711"/>
    </source>
</evidence>
<gene>
    <name evidence="15" type="primary">feoB</name>
    <name evidence="15" type="ORF">H9X54_012025</name>
</gene>
<evidence type="ECO:0000256" key="11">
    <source>
        <dbReference type="ARBA" id="ARBA00023136"/>
    </source>
</evidence>
<keyword evidence="3" id="KW-1003">Cell membrane</keyword>
<evidence type="ECO:0000256" key="1">
    <source>
        <dbReference type="ARBA" id="ARBA00004651"/>
    </source>
</evidence>
<dbReference type="PRINTS" id="PR00326">
    <property type="entry name" value="GTP1OBG"/>
</dbReference>
<keyword evidence="7 13" id="KW-1133">Transmembrane helix</keyword>
<protein>
    <recommendedName>
        <fullName evidence="12 13">Ferrous iron transport protein B</fullName>
    </recommendedName>
</protein>
<dbReference type="InterPro" id="IPR003373">
    <property type="entry name" value="Fe2_transport_prot-B"/>
</dbReference>
<dbReference type="InterPro" id="IPR050860">
    <property type="entry name" value="FeoB_GTPase"/>
</dbReference>
<feature type="transmembrane region" description="Helical" evidence="13">
    <location>
        <begin position="311"/>
        <end position="335"/>
    </location>
</feature>
<dbReference type="RefSeq" id="WP_187656968.1">
    <property type="nucleotide sequence ID" value="NZ_JACSOD020000495.1"/>
</dbReference>
<feature type="transmembrane region" description="Helical" evidence="13">
    <location>
        <begin position="428"/>
        <end position="449"/>
    </location>
</feature>
<keyword evidence="10 13" id="KW-0342">GTP-binding</keyword>
<evidence type="ECO:0000256" key="10">
    <source>
        <dbReference type="ARBA" id="ARBA00023134"/>
    </source>
</evidence>
<feature type="transmembrane region" description="Helical" evidence="13">
    <location>
        <begin position="355"/>
        <end position="377"/>
    </location>
</feature>
<comment type="similarity">
    <text evidence="13">Belongs to the TRAFAC class TrmE-Era-EngA-EngB-Septin-like GTPase superfamily. FeoB GTPase (TC 9.A.8) family.</text>
</comment>
<dbReference type="Pfam" id="PF07670">
    <property type="entry name" value="Gate"/>
    <property type="match status" value="2"/>
</dbReference>
<dbReference type="PANTHER" id="PTHR43185">
    <property type="entry name" value="FERROUS IRON TRANSPORT PROTEIN B"/>
    <property type="match status" value="1"/>
</dbReference>
<feature type="transmembrane region" description="Helical" evidence="13">
    <location>
        <begin position="255"/>
        <end position="275"/>
    </location>
</feature>
<keyword evidence="16" id="KW-1185">Reference proteome</keyword>
<dbReference type="EMBL" id="JACSOD020000495">
    <property type="protein sequence ID" value="MBM6500021.1"/>
    <property type="molecule type" value="Genomic_DNA"/>
</dbReference>
<comment type="caution">
    <text evidence="13">Lacks conserved residue(s) required for the propagation of feature annotation.</text>
</comment>
<comment type="subcellular location">
    <subcellularLocation>
        <location evidence="13">Cell inner membrane</location>
        <topology evidence="13">Multi-pass membrane protein</topology>
    </subcellularLocation>
    <subcellularLocation>
        <location evidence="1">Cell membrane</location>
        <topology evidence="1">Multi-pass membrane protein</topology>
    </subcellularLocation>
</comment>
<keyword evidence="8 13" id="KW-0408">Iron</keyword>
<dbReference type="Gene3D" id="3.40.50.300">
    <property type="entry name" value="P-loop containing nucleotide triphosphate hydrolases"/>
    <property type="match status" value="1"/>
</dbReference>
<dbReference type="PROSITE" id="PS51711">
    <property type="entry name" value="G_FEOB"/>
    <property type="match status" value="1"/>
</dbReference>
<keyword evidence="6" id="KW-0547">Nucleotide-binding</keyword>
<evidence type="ECO:0000256" key="12">
    <source>
        <dbReference type="NCBIfam" id="TIGR00437"/>
    </source>
</evidence>
<dbReference type="NCBIfam" id="TIGR00437">
    <property type="entry name" value="feoB"/>
    <property type="match status" value="1"/>
</dbReference>
<comment type="function">
    <text evidence="13">Probable transporter of a GTP-driven Fe(2+) uptake system.</text>
</comment>
<reference evidence="15 16" key="1">
    <citation type="submission" date="2021-02" db="EMBL/GenBank/DDBJ databases">
        <authorList>
            <person name="Jung H.S."/>
            <person name="Chun B.H."/>
            <person name="Jeon C.O."/>
        </authorList>
    </citation>
    <scope>NUCLEOTIDE SEQUENCE [LARGE SCALE GENOMIC DNA]</scope>
    <source>
        <strain evidence="15 16">LMG 25203</strain>
    </source>
</reference>
<sequence length="675" mass="75271">MTKNDTLKIALVGNPNTGKTSLFNSLTGLRQQVGNYPGITVEKKQGSLHLENHQKVTVIDLPGTYSLNPSSIDESVTTEFLLNNEDKNFPQVAVVVAEAENLKRNLLLFTQIKDLGIPTILVINMADRMQLKGISINKENLEKQLDTTIILTSTRNNTGISELKNAIQNFEKLSEKPVFSSDISTYKNWLTSTYKIGLIDIEDKQKQIDVKKEQHQETIKRYQFINSVLKGNFEKDKTKAIDFDSRLDKILTHKFFGFVIFIVLLMLMFQAIFAWSGPFMDFIDESFASLSETIASILPEGKINELISQGIIPGIGGIVIFVPQIAMLFLFIAVLEESGYMSRVVFLMDKIMRKFGLNGKSIVPLISGNACAIPAVMATRNIEDWKERLITILVTPFSVCSARLPVYTILISLIVPEQKIFRFINSQALALLGMYVFGIVLALISSIILTKIIKATSKSYFVIEMPSYKMPLLRNVFYTVFEKTKSFVIDAGKIILAVSVVLWFLASHGGENFDNAEKIVSNQLENQKLNEADLNAKIASFQIENSYIGTMGKAIEPVIQPLGYDWKIGIAIITSFAAREVFVGTLATIYSVENAEDEGTIKSRMQTATFSNGEKVFTTATGISLLFFYAIAMQCGATVAIVKRETNSWKWALLQLFGLGIMAYLAALVAYQVLH</sequence>
<evidence type="ECO:0000313" key="16">
    <source>
        <dbReference type="Proteomes" id="UP000759529"/>
    </source>
</evidence>
<evidence type="ECO:0000313" key="15">
    <source>
        <dbReference type="EMBL" id="MBM6500021.1"/>
    </source>
</evidence>
<dbReference type="CDD" id="cd01879">
    <property type="entry name" value="FeoB"/>
    <property type="match status" value="1"/>
</dbReference>